<dbReference type="SUPFAM" id="SSF57850">
    <property type="entry name" value="RING/U-box"/>
    <property type="match status" value="1"/>
</dbReference>
<dbReference type="InterPro" id="IPR013083">
    <property type="entry name" value="Znf_RING/FYVE/PHD"/>
</dbReference>
<dbReference type="PROSITE" id="PS50089">
    <property type="entry name" value="ZF_RING_2"/>
    <property type="match status" value="1"/>
</dbReference>
<keyword evidence="2" id="KW-1185">Reference proteome</keyword>
<gene>
    <name evidence="1" type="ORF">CRE_19662</name>
</gene>
<dbReference type="Proteomes" id="UP000008281">
    <property type="component" value="Unassembled WGS sequence"/>
</dbReference>
<dbReference type="KEGG" id="crq:GCK72_017005"/>
<proteinExistence type="predicted"/>
<dbReference type="CTD" id="9807213"/>
<evidence type="ECO:0000313" key="2">
    <source>
        <dbReference type="Proteomes" id="UP000008281"/>
    </source>
</evidence>
<evidence type="ECO:0000313" key="1">
    <source>
        <dbReference type="EMBL" id="EFO98913.1"/>
    </source>
</evidence>
<dbReference type="Gene3D" id="3.30.40.10">
    <property type="entry name" value="Zinc/RING finger domain, C3HC4 (zinc finger)"/>
    <property type="match status" value="1"/>
</dbReference>
<dbReference type="InterPro" id="IPR001841">
    <property type="entry name" value="Znf_RING"/>
</dbReference>
<dbReference type="InterPro" id="IPR052667">
    <property type="entry name" value="E3_ubiquitin-ligase_RING"/>
</dbReference>
<dbReference type="EMBL" id="DS268436">
    <property type="protein sequence ID" value="EFO98913.1"/>
    <property type="molecule type" value="Genomic_DNA"/>
</dbReference>
<organism evidence="2">
    <name type="scientific">Caenorhabditis remanei</name>
    <name type="common">Caenorhabditis vulgaris</name>
    <dbReference type="NCBI Taxonomy" id="31234"/>
    <lineage>
        <taxon>Eukaryota</taxon>
        <taxon>Metazoa</taxon>
        <taxon>Ecdysozoa</taxon>
        <taxon>Nematoda</taxon>
        <taxon>Chromadorea</taxon>
        <taxon>Rhabditida</taxon>
        <taxon>Rhabditina</taxon>
        <taxon>Rhabditomorpha</taxon>
        <taxon>Rhabditoidea</taxon>
        <taxon>Rhabditidae</taxon>
        <taxon>Peloderinae</taxon>
        <taxon>Caenorhabditis</taxon>
    </lineage>
</organism>
<dbReference type="AlphaFoldDB" id="E3MD66"/>
<dbReference type="InterPro" id="IPR017907">
    <property type="entry name" value="Znf_RING_CS"/>
</dbReference>
<dbReference type="eggNOG" id="KOG4185">
    <property type="taxonomic scope" value="Eukaryota"/>
</dbReference>
<protein>
    <submittedName>
        <fullName evidence="1">Uncharacterized protein</fullName>
    </submittedName>
</protein>
<sequence>MPFLYQLDEWRCEVAFNGFSRHLLLFVASFYGFWFGCPRDLTPLYKSIIILTIAILVYQTAVICTTLMSSESETSGMGEVLYGIGYFAVLVCAIVPYIFFLDYGVASEMSFHGFYAFSYASFLFYTLFMVPNLEDLVLIVYRKHEVVSGYFCSIVQWSLVIFLSTLWYFNVWFSLCPLVCLQIMHTALHIIILSDYWIVCVLEWNREQDEDIDLDTTVDTEIIDSSDDEQLEDNECFDQEKNDLRYHDLKCGVCKLFYHESIKKRIPKMLSCGHTVCSGCAKMLHKVDYFCIQCPICREKTDIDYIQLKKNYALLGIIQEMNQDKKTVQRRHSLS</sequence>
<dbReference type="PANTHER" id="PTHR47156">
    <property type="entry name" value="PROTEIN CBG20824"/>
    <property type="match status" value="1"/>
</dbReference>
<dbReference type="SMART" id="SM00184">
    <property type="entry name" value="RING"/>
    <property type="match status" value="1"/>
</dbReference>
<name>E3MD66_CAERE</name>
<dbReference type="OrthoDB" id="654191at2759"/>
<accession>E3MD66</accession>
<dbReference type="RefSeq" id="XP_003105905.2">
    <property type="nucleotide sequence ID" value="XM_003105857.2"/>
</dbReference>
<dbReference type="CDD" id="cd16579">
    <property type="entry name" value="RING-HC_PML_C-V"/>
    <property type="match status" value="1"/>
</dbReference>
<reference evidence="1" key="1">
    <citation type="submission" date="2007-07" db="EMBL/GenBank/DDBJ databases">
        <title>PCAP assembly of the Caenorhabditis remanei genome.</title>
        <authorList>
            <consortium name="The Caenorhabditis remanei Sequencing Consortium"/>
            <person name="Wilson R.K."/>
        </authorList>
    </citation>
    <scope>NUCLEOTIDE SEQUENCE [LARGE SCALE GENOMIC DNA]</scope>
    <source>
        <strain evidence="1">PB4641</strain>
    </source>
</reference>
<dbReference type="PROSITE" id="PS00518">
    <property type="entry name" value="ZF_RING_1"/>
    <property type="match status" value="1"/>
</dbReference>
<dbReference type="HOGENOM" id="CLU_853207_0_0_1"/>
<dbReference type="PANTHER" id="PTHR47156:SF9">
    <property type="entry name" value="PROTEIN CBG26870"/>
    <property type="match status" value="1"/>
</dbReference>
<dbReference type="OMA" id="DEWRCEV"/>
<dbReference type="GeneID" id="9807213"/>
<dbReference type="STRING" id="31234.E3MD66"/>